<feature type="non-terminal residue" evidence="1">
    <location>
        <position position="98"/>
    </location>
</feature>
<dbReference type="Proteomes" id="UP000823775">
    <property type="component" value="Unassembled WGS sequence"/>
</dbReference>
<sequence length="98" mass="10763">MTHVFPISPMYALQVYAEIESCGYEWGSSKLQLEWVEILIHDAISLGLSTVEQLRAADLALRNAGCNAGLGVGLQVHYLTHAFHLRAADFHLLNVGVT</sequence>
<dbReference type="EMBL" id="JACEIK010005211">
    <property type="protein sequence ID" value="MCE0480975.1"/>
    <property type="molecule type" value="Genomic_DNA"/>
</dbReference>
<organism evidence="1 2">
    <name type="scientific">Datura stramonium</name>
    <name type="common">Jimsonweed</name>
    <name type="synonym">Common thornapple</name>
    <dbReference type="NCBI Taxonomy" id="4076"/>
    <lineage>
        <taxon>Eukaryota</taxon>
        <taxon>Viridiplantae</taxon>
        <taxon>Streptophyta</taxon>
        <taxon>Embryophyta</taxon>
        <taxon>Tracheophyta</taxon>
        <taxon>Spermatophyta</taxon>
        <taxon>Magnoliopsida</taxon>
        <taxon>eudicotyledons</taxon>
        <taxon>Gunneridae</taxon>
        <taxon>Pentapetalae</taxon>
        <taxon>asterids</taxon>
        <taxon>lamiids</taxon>
        <taxon>Solanales</taxon>
        <taxon>Solanaceae</taxon>
        <taxon>Solanoideae</taxon>
        <taxon>Datureae</taxon>
        <taxon>Datura</taxon>
    </lineage>
</organism>
<reference evidence="1 2" key="1">
    <citation type="journal article" date="2021" name="BMC Genomics">
        <title>Datura genome reveals duplications of psychoactive alkaloid biosynthetic genes and high mutation rate following tissue culture.</title>
        <authorList>
            <person name="Rajewski A."/>
            <person name="Carter-House D."/>
            <person name="Stajich J."/>
            <person name="Litt A."/>
        </authorList>
    </citation>
    <scope>NUCLEOTIDE SEQUENCE [LARGE SCALE GENOMIC DNA]</scope>
    <source>
        <strain evidence="1">AR-01</strain>
    </source>
</reference>
<proteinExistence type="predicted"/>
<name>A0ABS8VKU0_DATST</name>
<accession>A0ABS8VKU0</accession>
<evidence type="ECO:0000313" key="1">
    <source>
        <dbReference type="EMBL" id="MCE0480975.1"/>
    </source>
</evidence>
<evidence type="ECO:0000313" key="2">
    <source>
        <dbReference type="Proteomes" id="UP000823775"/>
    </source>
</evidence>
<keyword evidence="2" id="KW-1185">Reference proteome</keyword>
<protein>
    <submittedName>
        <fullName evidence="1">Uncharacterized protein</fullName>
    </submittedName>
</protein>
<comment type="caution">
    <text evidence="1">The sequence shown here is derived from an EMBL/GenBank/DDBJ whole genome shotgun (WGS) entry which is preliminary data.</text>
</comment>
<gene>
    <name evidence="1" type="ORF">HAX54_038296</name>
</gene>